<dbReference type="EMBL" id="HF935283">
    <property type="protein sequence ID" value="CCX06262.1"/>
    <property type="molecule type" value="Genomic_DNA"/>
</dbReference>
<name>U4KWJ4_PYROM</name>
<gene>
    <name evidence="1" type="ORF">PCON_05849</name>
</gene>
<dbReference type="Proteomes" id="UP000018144">
    <property type="component" value="Unassembled WGS sequence"/>
</dbReference>
<reference evidence="1 2" key="1">
    <citation type="journal article" date="2013" name="PLoS Genet.">
        <title>The genome and development-dependent transcriptomes of Pyronema confluens: a window into fungal evolution.</title>
        <authorList>
            <person name="Traeger S."/>
            <person name="Altegoer F."/>
            <person name="Freitag M."/>
            <person name="Gabaldon T."/>
            <person name="Kempken F."/>
            <person name="Kumar A."/>
            <person name="Marcet-Houben M."/>
            <person name="Poggeler S."/>
            <person name="Stajich J.E."/>
            <person name="Nowrousian M."/>
        </authorList>
    </citation>
    <scope>NUCLEOTIDE SEQUENCE [LARGE SCALE GENOMIC DNA]</scope>
    <source>
        <strain evidence="2">CBS 100304</strain>
        <tissue evidence="1">Vegetative mycelium</tissue>
    </source>
</reference>
<accession>U4KWJ4</accession>
<proteinExistence type="predicted"/>
<protein>
    <submittedName>
        <fullName evidence="1">Uncharacterized protein</fullName>
    </submittedName>
</protein>
<evidence type="ECO:0000313" key="1">
    <source>
        <dbReference type="EMBL" id="CCX06262.1"/>
    </source>
</evidence>
<dbReference type="AlphaFoldDB" id="U4KWJ4"/>
<evidence type="ECO:0000313" key="2">
    <source>
        <dbReference type="Proteomes" id="UP000018144"/>
    </source>
</evidence>
<organism evidence="1 2">
    <name type="scientific">Pyronema omphalodes (strain CBS 100304)</name>
    <name type="common">Pyronema confluens</name>
    <dbReference type="NCBI Taxonomy" id="1076935"/>
    <lineage>
        <taxon>Eukaryota</taxon>
        <taxon>Fungi</taxon>
        <taxon>Dikarya</taxon>
        <taxon>Ascomycota</taxon>
        <taxon>Pezizomycotina</taxon>
        <taxon>Pezizomycetes</taxon>
        <taxon>Pezizales</taxon>
        <taxon>Pyronemataceae</taxon>
        <taxon>Pyronema</taxon>
    </lineage>
</organism>
<sequence length="119" mass="13619">MNQMQSLMKMLDCALLKNIACHKLAEIIYHDNKNNCFDILKFSKCVRETYSATYNGDNLMRKVIVYAAANFDSLAHGLLNSPNFKEEFKDHGDFLAAWISKLAKKWRKGATNERAPFPA</sequence>
<keyword evidence="2" id="KW-1185">Reference proteome</keyword>